<dbReference type="Pfam" id="PF13417">
    <property type="entry name" value="GST_N_3"/>
    <property type="match status" value="1"/>
</dbReference>
<dbReference type="Gene3D" id="3.40.30.10">
    <property type="entry name" value="Glutaredoxin"/>
    <property type="match status" value="1"/>
</dbReference>
<dbReference type="Pfam" id="PF13410">
    <property type="entry name" value="GST_C_2"/>
    <property type="match status" value="1"/>
</dbReference>
<dbReference type="SUPFAM" id="SSF47616">
    <property type="entry name" value="GST C-terminal domain-like"/>
    <property type="match status" value="1"/>
</dbReference>
<dbReference type="CDD" id="cd03196">
    <property type="entry name" value="GST_C_5"/>
    <property type="match status" value="1"/>
</dbReference>
<dbReference type="InterPro" id="IPR050983">
    <property type="entry name" value="GST_Omega/HSP26"/>
</dbReference>
<evidence type="ECO:0000313" key="3">
    <source>
        <dbReference type="Proteomes" id="UP000286482"/>
    </source>
</evidence>
<feature type="domain" description="GST N-terminal" evidence="1">
    <location>
        <begin position="4"/>
        <end position="83"/>
    </location>
</feature>
<accession>A0A420E7S9</accession>
<organism evidence="2 3">
    <name type="scientific">Alginatibacterium sediminis</name>
    <dbReference type="NCBI Taxonomy" id="2164068"/>
    <lineage>
        <taxon>Bacteria</taxon>
        <taxon>Pseudomonadati</taxon>
        <taxon>Pseudomonadota</taxon>
        <taxon>Gammaproteobacteria</taxon>
        <taxon>Alteromonadales</taxon>
        <taxon>Alteromonadaceae</taxon>
        <taxon>Alginatibacterium</taxon>
    </lineage>
</organism>
<keyword evidence="2" id="KW-0808">Transferase</keyword>
<protein>
    <submittedName>
        <fullName evidence="2">Glutathione S-transferase</fullName>
    </submittedName>
</protein>
<comment type="caution">
    <text evidence="2">The sequence shown here is derived from an EMBL/GenBank/DDBJ whole genome shotgun (WGS) entry which is preliminary data.</text>
</comment>
<dbReference type="PANTHER" id="PTHR43968:SF6">
    <property type="entry name" value="GLUTATHIONE S-TRANSFERASE OMEGA"/>
    <property type="match status" value="1"/>
</dbReference>
<dbReference type="InterPro" id="IPR036249">
    <property type="entry name" value="Thioredoxin-like_sf"/>
</dbReference>
<evidence type="ECO:0000259" key="1">
    <source>
        <dbReference type="PROSITE" id="PS50404"/>
    </source>
</evidence>
<dbReference type="AlphaFoldDB" id="A0A420E7S9"/>
<dbReference type="InterPro" id="IPR036282">
    <property type="entry name" value="Glutathione-S-Trfase_C_sf"/>
</dbReference>
<proteinExistence type="predicted"/>
<dbReference type="RefSeq" id="WP_120356290.1">
    <property type="nucleotide sequence ID" value="NZ_RAQO01000009.1"/>
</dbReference>
<dbReference type="InterPro" id="IPR004045">
    <property type="entry name" value="Glutathione_S-Trfase_N"/>
</dbReference>
<sequence>MSNTSPILYSFRRCPYAMRARLAIQSSGVAVRLREIILKNKPEHLIQISPKATIPVLQLSDGSVIDESLEIMDWALAINDPERLLHQHSTQHKLLIRENDGAFKSALDRYKYSDRFPEHPQAFYREQAMGFIQLLEQRLIANRFLFGDTISYADLAIFPFIRQFAGVDQHWFQQNISTQLQRWLQTHVQSERFHACMLKYPQWIESKTEQIFPDNSNNHQPQNAL</sequence>
<name>A0A420E7S9_9ALTE</name>
<evidence type="ECO:0000313" key="2">
    <source>
        <dbReference type="EMBL" id="RKF14479.1"/>
    </source>
</evidence>
<dbReference type="PANTHER" id="PTHR43968">
    <property type="match status" value="1"/>
</dbReference>
<keyword evidence="3" id="KW-1185">Reference proteome</keyword>
<dbReference type="GO" id="GO:0016740">
    <property type="term" value="F:transferase activity"/>
    <property type="evidence" value="ECO:0007669"/>
    <property type="project" value="UniProtKB-KW"/>
</dbReference>
<dbReference type="EMBL" id="RAQO01000009">
    <property type="protein sequence ID" value="RKF14479.1"/>
    <property type="molecule type" value="Genomic_DNA"/>
</dbReference>
<reference evidence="2 3" key="1">
    <citation type="submission" date="2018-09" db="EMBL/GenBank/DDBJ databases">
        <authorList>
            <person name="Wang Z."/>
        </authorList>
    </citation>
    <scope>NUCLEOTIDE SEQUENCE [LARGE SCALE GENOMIC DNA]</scope>
    <source>
        <strain evidence="2 3">ALS 81</strain>
    </source>
</reference>
<gene>
    <name evidence="2" type="ORF">DBZ36_17665</name>
</gene>
<dbReference type="Proteomes" id="UP000286482">
    <property type="component" value="Unassembled WGS sequence"/>
</dbReference>
<dbReference type="PROSITE" id="PS50404">
    <property type="entry name" value="GST_NTER"/>
    <property type="match status" value="1"/>
</dbReference>
<dbReference type="Gene3D" id="1.20.1050.10">
    <property type="match status" value="1"/>
</dbReference>
<dbReference type="SUPFAM" id="SSF52833">
    <property type="entry name" value="Thioredoxin-like"/>
    <property type="match status" value="1"/>
</dbReference>
<dbReference type="GO" id="GO:0005737">
    <property type="term" value="C:cytoplasm"/>
    <property type="evidence" value="ECO:0007669"/>
    <property type="project" value="TreeGrafter"/>
</dbReference>
<dbReference type="OrthoDB" id="9813092at2"/>